<dbReference type="PANTHER" id="PTHR43656">
    <property type="entry name" value="BINDING OXIDOREDUCTASE, PUTATIVE (AFU_ORTHOLOGUE AFUA_2G08260)-RELATED"/>
    <property type="match status" value="1"/>
</dbReference>
<evidence type="ECO:0000313" key="4">
    <source>
        <dbReference type="EMBL" id="SVD73999.1"/>
    </source>
</evidence>
<dbReference type="InterPro" id="IPR013785">
    <property type="entry name" value="Aldolase_TIM"/>
</dbReference>
<keyword evidence="2" id="KW-0560">Oxidoreductase</keyword>
<evidence type="ECO:0000256" key="2">
    <source>
        <dbReference type="ARBA" id="ARBA00023002"/>
    </source>
</evidence>
<reference evidence="4" key="1">
    <citation type="submission" date="2018-05" db="EMBL/GenBank/DDBJ databases">
        <authorList>
            <person name="Lanie J.A."/>
            <person name="Ng W.-L."/>
            <person name="Kazmierczak K.M."/>
            <person name="Andrzejewski T.M."/>
            <person name="Davidsen T.M."/>
            <person name="Wayne K.J."/>
            <person name="Tettelin H."/>
            <person name="Glass J.I."/>
            <person name="Rusch D."/>
            <person name="Podicherti R."/>
            <person name="Tsui H.-C.T."/>
            <person name="Winkler M.E."/>
        </authorList>
    </citation>
    <scope>NUCLEOTIDE SEQUENCE</scope>
</reference>
<dbReference type="GO" id="GO:0016491">
    <property type="term" value="F:oxidoreductase activity"/>
    <property type="evidence" value="ECO:0007669"/>
    <property type="project" value="UniProtKB-KW"/>
</dbReference>
<dbReference type="InterPro" id="IPR001155">
    <property type="entry name" value="OxRdtase_FMN_N"/>
</dbReference>
<dbReference type="PANTHER" id="PTHR43656:SF2">
    <property type="entry name" value="BINDING OXIDOREDUCTASE, PUTATIVE (AFU_ORTHOLOGUE AFUA_2G08260)-RELATED"/>
    <property type="match status" value="1"/>
</dbReference>
<keyword evidence="1" id="KW-0285">Flavoprotein</keyword>
<proteinExistence type="predicted"/>
<feature type="domain" description="NADH:flavin oxidoreductase/NADH oxidase N-terminal" evidence="3">
    <location>
        <begin position="13"/>
        <end position="90"/>
    </location>
</feature>
<gene>
    <name evidence="4" type="ORF">METZ01_LOCUS426853</name>
</gene>
<dbReference type="GO" id="GO:0010181">
    <property type="term" value="F:FMN binding"/>
    <property type="evidence" value="ECO:0007669"/>
    <property type="project" value="InterPro"/>
</dbReference>
<organism evidence="4">
    <name type="scientific">marine metagenome</name>
    <dbReference type="NCBI Taxonomy" id="408172"/>
    <lineage>
        <taxon>unclassified sequences</taxon>
        <taxon>metagenomes</taxon>
        <taxon>ecological metagenomes</taxon>
    </lineage>
</organism>
<feature type="non-terminal residue" evidence="4">
    <location>
        <position position="105"/>
    </location>
</feature>
<name>A0A382XT09_9ZZZZ</name>
<dbReference type="InterPro" id="IPR051799">
    <property type="entry name" value="NADH_flavin_oxidoreductase"/>
</dbReference>
<dbReference type="Gene3D" id="3.20.20.70">
    <property type="entry name" value="Aldolase class I"/>
    <property type="match status" value="1"/>
</dbReference>
<accession>A0A382XT09</accession>
<dbReference type="AlphaFoldDB" id="A0A382XT09"/>
<sequence length="105" mass="11873">MISAHEPSYAEEGLPKDRYRLYHVERAKGGIALTMTAGSAVVSPDSPPAYNNLLAYKDEIVPWLKKITKECHEYGTKVMIQITHLGRRTNWSQYDWLPVLSASPL</sequence>
<dbReference type="SUPFAM" id="SSF51395">
    <property type="entry name" value="FMN-linked oxidoreductases"/>
    <property type="match status" value="1"/>
</dbReference>
<evidence type="ECO:0000256" key="1">
    <source>
        <dbReference type="ARBA" id="ARBA00022630"/>
    </source>
</evidence>
<protein>
    <recommendedName>
        <fullName evidence="3">NADH:flavin oxidoreductase/NADH oxidase N-terminal domain-containing protein</fullName>
    </recommendedName>
</protein>
<evidence type="ECO:0000259" key="3">
    <source>
        <dbReference type="Pfam" id="PF00724"/>
    </source>
</evidence>
<dbReference type="EMBL" id="UINC01170116">
    <property type="protein sequence ID" value="SVD73999.1"/>
    <property type="molecule type" value="Genomic_DNA"/>
</dbReference>
<dbReference type="Pfam" id="PF00724">
    <property type="entry name" value="Oxidored_FMN"/>
    <property type="match status" value="1"/>
</dbReference>